<dbReference type="AlphaFoldDB" id="A0A918NID2"/>
<dbReference type="Gene3D" id="3.90.1150.10">
    <property type="entry name" value="Aspartate Aminotransferase, domain 1"/>
    <property type="match status" value="1"/>
</dbReference>
<evidence type="ECO:0000256" key="1">
    <source>
        <dbReference type="ARBA" id="ARBA00022898"/>
    </source>
</evidence>
<sequence length="362" mass="40222">MRDLFYVPDTYFLSHSVGCLPITSGDALMAQFLEPWISGSNWMDWMPIFDEFRAGMAELLDVKSESICPQNNISSALTKVLFSLPQERGRNVIVLSKQDFPTIGFVIKQAERQGYKLRFVEGDPTHIETWEAAIDGRVAVAHITHATSNTSHILPVKDIAGLAKSNGAVSIVDVAQSLGAVPVDISVWGVDFAIGTGVKFLCFGPGACFLYVAPHILKRCEPIDVGWFSHQNPFEMAIENFRYADDALRFFGGTPSPAPFVMANNAMKIWQATTPHHTHNRIETCLSRLCDHVDQEMIVSPIQPKARGATFVVSPDNRLALHDKLKAKAIRYDEREEGFRFSIHGYTSDQDLDVLLGAILEI</sequence>
<dbReference type="PANTHER" id="PTHR43586">
    <property type="entry name" value="CYSTEINE DESULFURASE"/>
    <property type="match status" value="1"/>
</dbReference>
<dbReference type="Gene3D" id="3.40.640.10">
    <property type="entry name" value="Type I PLP-dependent aspartate aminotransferase-like (Major domain)"/>
    <property type="match status" value="1"/>
</dbReference>
<dbReference type="InterPro" id="IPR015424">
    <property type="entry name" value="PyrdxlP-dep_Trfase"/>
</dbReference>
<reference evidence="3 4" key="1">
    <citation type="journal article" date="2014" name="Int. J. Syst. Evol. Microbiol.">
        <title>Complete genome sequence of Corynebacterium casei LMG S-19264T (=DSM 44701T), isolated from a smear-ripened cheese.</title>
        <authorList>
            <consortium name="US DOE Joint Genome Institute (JGI-PGF)"/>
            <person name="Walter F."/>
            <person name="Albersmeier A."/>
            <person name="Kalinowski J."/>
            <person name="Ruckert C."/>
        </authorList>
    </citation>
    <scope>NUCLEOTIDE SEQUENCE [LARGE SCALE GENOMIC DNA]</scope>
    <source>
        <strain evidence="3 4">KCTC 23968</strain>
    </source>
</reference>
<dbReference type="PANTHER" id="PTHR43586:SF4">
    <property type="entry name" value="ISOPENICILLIN N EPIMERASE"/>
    <property type="match status" value="1"/>
</dbReference>
<dbReference type="RefSeq" id="WP_189585030.1">
    <property type="nucleotide sequence ID" value="NZ_BMYV01000002.1"/>
</dbReference>
<evidence type="ECO:0000313" key="3">
    <source>
        <dbReference type="EMBL" id="GGX69710.1"/>
    </source>
</evidence>
<evidence type="ECO:0000313" key="4">
    <source>
        <dbReference type="Proteomes" id="UP000600865"/>
    </source>
</evidence>
<feature type="domain" description="Aminotransferase class V" evidence="2">
    <location>
        <begin position="47"/>
        <end position="295"/>
    </location>
</feature>
<dbReference type="SUPFAM" id="SSF53383">
    <property type="entry name" value="PLP-dependent transferases"/>
    <property type="match status" value="1"/>
</dbReference>
<dbReference type="InterPro" id="IPR015422">
    <property type="entry name" value="PyrdxlP-dep_Trfase_small"/>
</dbReference>
<comment type="caution">
    <text evidence="3">The sequence shown here is derived from an EMBL/GenBank/DDBJ whole genome shotgun (WGS) entry which is preliminary data.</text>
</comment>
<accession>A0A918NID2</accession>
<dbReference type="InterPro" id="IPR000192">
    <property type="entry name" value="Aminotrans_V_dom"/>
</dbReference>
<protein>
    <submittedName>
        <fullName evidence="3">Class V aminotransferase</fullName>
    </submittedName>
</protein>
<keyword evidence="3" id="KW-0808">Transferase</keyword>
<dbReference type="EMBL" id="BMYV01000002">
    <property type="protein sequence ID" value="GGX69710.1"/>
    <property type="molecule type" value="Genomic_DNA"/>
</dbReference>
<keyword evidence="3" id="KW-0032">Aminotransferase</keyword>
<dbReference type="InterPro" id="IPR015421">
    <property type="entry name" value="PyrdxlP-dep_Trfase_major"/>
</dbReference>
<gene>
    <name evidence="3" type="primary">kynU</name>
    <name evidence="3" type="ORF">GCM10011309_19670</name>
</gene>
<keyword evidence="1" id="KW-0663">Pyridoxal phosphate</keyword>
<organism evidence="3 4">
    <name type="scientific">Litorimonas cladophorae</name>
    <dbReference type="NCBI Taxonomy" id="1220491"/>
    <lineage>
        <taxon>Bacteria</taxon>
        <taxon>Pseudomonadati</taxon>
        <taxon>Pseudomonadota</taxon>
        <taxon>Alphaproteobacteria</taxon>
        <taxon>Maricaulales</taxon>
        <taxon>Robiginitomaculaceae</taxon>
    </lineage>
</organism>
<evidence type="ECO:0000259" key="2">
    <source>
        <dbReference type="Pfam" id="PF00266"/>
    </source>
</evidence>
<dbReference type="Pfam" id="PF00266">
    <property type="entry name" value="Aminotran_5"/>
    <property type="match status" value="1"/>
</dbReference>
<proteinExistence type="predicted"/>
<dbReference type="Proteomes" id="UP000600865">
    <property type="component" value="Unassembled WGS sequence"/>
</dbReference>
<name>A0A918NID2_9PROT</name>
<dbReference type="GO" id="GO:0008483">
    <property type="term" value="F:transaminase activity"/>
    <property type="evidence" value="ECO:0007669"/>
    <property type="project" value="UniProtKB-KW"/>
</dbReference>
<keyword evidence="4" id="KW-1185">Reference proteome</keyword>